<dbReference type="Pfam" id="PF00106">
    <property type="entry name" value="adh_short"/>
    <property type="match status" value="1"/>
</dbReference>
<dbReference type="Proteomes" id="UP000664859">
    <property type="component" value="Unassembled WGS sequence"/>
</dbReference>
<evidence type="ECO:0000313" key="3">
    <source>
        <dbReference type="EMBL" id="KAG5189952.1"/>
    </source>
</evidence>
<evidence type="ECO:0000256" key="2">
    <source>
        <dbReference type="RuleBase" id="RU000363"/>
    </source>
</evidence>
<reference evidence="3" key="1">
    <citation type="submission" date="2021-02" db="EMBL/GenBank/DDBJ databases">
        <title>First Annotated Genome of the Yellow-green Alga Tribonema minus.</title>
        <authorList>
            <person name="Mahan K.M."/>
        </authorList>
    </citation>
    <scope>NUCLEOTIDE SEQUENCE</scope>
    <source>
        <strain evidence="3">UTEX B ZZ1240</strain>
    </source>
</reference>
<gene>
    <name evidence="3" type="ORF">JKP88DRAFT_271540</name>
</gene>
<keyword evidence="1" id="KW-0560">Oxidoreductase</keyword>
<organism evidence="3 4">
    <name type="scientific">Tribonema minus</name>
    <dbReference type="NCBI Taxonomy" id="303371"/>
    <lineage>
        <taxon>Eukaryota</taxon>
        <taxon>Sar</taxon>
        <taxon>Stramenopiles</taxon>
        <taxon>Ochrophyta</taxon>
        <taxon>PX clade</taxon>
        <taxon>Xanthophyceae</taxon>
        <taxon>Tribonematales</taxon>
        <taxon>Tribonemataceae</taxon>
        <taxon>Tribonema</taxon>
    </lineage>
</organism>
<comment type="caution">
    <text evidence="3">The sequence shown here is derived from an EMBL/GenBank/DDBJ whole genome shotgun (WGS) entry which is preliminary data.</text>
</comment>
<dbReference type="PANTHER" id="PTHR43157:SF31">
    <property type="entry name" value="PHOSPHATIDYLINOSITOL-GLYCAN BIOSYNTHESIS CLASS F PROTEIN"/>
    <property type="match status" value="1"/>
</dbReference>
<dbReference type="PRINTS" id="PR00080">
    <property type="entry name" value="SDRFAMILY"/>
</dbReference>
<evidence type="ECO:0000256" key="1">
    <source>
        <dbReference type="ARBA" id="ARBA00023002"/>
    </source>
</evidence>
<dbReference type="SUPFAM" id="SSF51735">
    <property type="entry name" value="NAD(P)-binding Rossmann-fold domains"/>
    <property type="match status" value="1"/>
</dbReference>
<proteinExistence type="inferred from homology"/>
<dbReference type="Gene3D" id="3.40.50.720">
    <property type="entry name" value="NAD(P)-binding Rossmann-like Domain"/>
    <property type="match status" value="1"/>
</dbReference>
<dbReference type="AlphaFoldDB" id="A0A835ZD35"/>
<comment type="similarity">
    <text evidence="2">Belongs to the short-chain dehydrogenases/reductases (SDR) family.</text>
</comment>
<dbReference type="PRINTS" id="PR00081">
    <property type="entry name" value="GDHRDH"/>
</dbReference>
<name>A0A835ZD35_9STRA</name>
<dbReference type="OrthoDB" id="157221at2759"/>
<accession>A0A835ZD35</accession>
<sequence length="297" mass="31043">MLTKMGADVVIACRNAEKAQRAVEKIAAAASQGGHRSDVPVGTSRAAALDLGSIASIKAFAATQTGPLDVLINNAGVMAVPTRELTEDGFERQIGVNHLGHFLLTGLLFDKLKRSPDGRVVSVSSEAHKIPPGQLNPDGDLNFEKTPYSAWPAYSQSKLANILFIRELDRRVREAAGGGRPAVTAMVVHPGACRTDLGRYLFDANSINPAAALVASPILALLVATTKSANQLRRAPLQGAQTAVHCATSPALGSGAGGGTYFLDTHAARPAAPALDAAAARALWSESERLVGLQFRV</sequence>
<keyword evidence="4" id="KW-1185">Reference proteome</keyword>
<evidence type="ECO:0000313" key="4">
    <source>
        <dbReference type="Proteomes" id="UP000664859"/>
    </source>
</evidence>
<dbReference type="GO" id="GO:0016491">
    <property type="term" value="F:oxidoreductase activity"/>
    <property type="evidence" value="ECO:0007669"/>
    <property type="project" value="UniProtKB-KW"/>
</dbReference>
<dbReference type="InterPro" id="IPR036291">
    <property type="entry name" value="NAD(P)-bd_dom_sf"/>
</dbReference>
<protein>
    <submittedName>
        <fullName evidence="3">Uncharacterized protein</fullName>
    </submittedName>
</protein>
<dbReference type="InterPro" id="IPR002347">
    <property type="entry name" value="SDR_fam"/>
</dbReference>
<dbReference type="PANTHER" id="PTHR43157">
    <property type="entry name" value="PHOSPHATIDYLINOSITOL-GLYCAN BIOSYNTHESIS CLASS F PROTEIN-RELATED"/>
    <property type="match status" value="1"/>
</dbReference>
<dbReference type="EMBL" id="JAFCMP010000042">
    <property type="protein sequence ID" value="KAG5189952.1"/>
    <property type="molecule type" value="Genomic_DNA"/>
</dbReference>